<dbReference type="AlphaFoldDB" id="A0A377J0P7"/>
<dbReference type="InterPro" id="IPR036770">
    <property type="entry name" value="Ankyrin_rpt-contain_sf"/>
</dbReference>
<dbReference type="Gene3D" id="1.25.40.20">
    <property type="entry name" value="Ankyrin repeat-containing domain"/>
    <property type="match status" value="1"/>
</dbReference>
<keyword evidence="1" id="KW-0677">Repeat</keyword>
<dbReference type="Pfam" id="PF12796">
    <property type="entry name" value="Ank_2"/>
    <property type="match status" value="1"/>
</dbReference>
<dbReference type="GO" id="GO:0004842">
    <property type="term" value="F:ubiquitin-protein transferase activity"/>
    <property type="evidence" value="ECO:0007669"/>
    <property type="project" value="TreeGrafter"/>
</dbReference>
<evidence type="ECO:0000256" key="2">
    <source>
        <dbReference type="ARBA" id="ARBA00023043"/>
    </source>
</evidence>
<dbReference type="SMART" id="SM00248">
    <property type="entry name" value="ANK"/>
    <property type="match status" value="2"/>
</dbReference>
<evidence type="ECO:0000313" key="4">
    <source>
        <dbReference type="EMBL" id="STO94086.1"/>
    </source>
</evidence>
<evidence type="ECO:0000256" key="1">
    <source>
        <dbReference type="ARBA" id="ARBA00022737"/>
    </source>
</evidence>
<dbReference type="InterPro" id="IPR002110">
    <property type="entry name" value="Ankyrin_rpt"/>
</dbReference>
<feature type="repeat" description="ANK" evidence="3">
    <location>
        <begin position="86"/>
        <end position="118"/>
    </location>
</feature>
<sequence length="181" mass="20820">MEENKIDFSKFNDLDLEEKIVESNFNNDLQLLRKIFLENKLADIKKITSLDKWNYLHRILCYSEPKVGLIQFYIDNGVDVNAQDIYGMTPLHYALRSKNAEAAIALLKAGANPNLPNQDGLIPLSMIGYIPERLDVLELMLQKGANVHYLVNEDETILESYKPTANEPQLKPIYELMKKYS</sequence>
<evidence type="ECO:0000256" key="3">
    <source>
        <dbReference type="PROSITE-ProRule" id="PRU00023"/>
    </source>
</evidence>
<gene>
    <name evidence="4" type="ORF">NCTC13335_02003</name>
</gene>
<organism evidence="4 5">
    <name type="scientific">Haemophilus pittmaniae</name>
    <dbReference type="NCBI Taxonomy" id="249188"/>
    <lineage>
        <taxon>Bacteria</taxon>
        <taxon>Pseudomonadati</taxon>
        <taxon>Pseudomonadota</taxon>
        <taxon>Gammaproteobacteria</taxon>
        <taxon>Pasteurellales</taxon>
        <taxon>Pasteurellaceae</taxon>
        <taxon>Haemophilus</taxon>
    </lineage>
</organism>
<evidence type="ECO:0000313" key="5">
    <source>
        <dbReference type="Proteomes" id="UP000255264"/>
    </source>
</evidence>
<keyword evidence="2 3" id="KW-0040">ANK repeat</keyword>
<dbReference type="Proteomes" id="UP000255264">
    <property type="component" value="Unassembled WGS sequence"/>
</dbReference>
<reference evidence="4 5" key="1">
    <citation type="submission" date="2018-06" db="EMBL/GenBank/DDBJ databases">
        <authorList>
            <consortium name="Pathogen Informatics"/>
            <person name="Doyle S."/>
        </authorList>
    </citation>
    <scope>NUCLEOTIDE SEQUENCE [LARGE SCALE GENOMIC DNA]</scope>
    <source>
        <strain evidence="4 5">NCTC13335</strain>
    </source>
</reference>
<dbReference type="RefSeq" id="WP_115003604.1">
    <property type="nucleotide sequence ID" value="NZ_UGHS01000004.1"/>
</dbReference>
<dbReference type="PRINTS" id="PR01415">
    <property type="entry name" value="ANKYRIN"/>
</dbReference>
<accession>A0A377J0P7</accession>
<dbReference type="OrthoDB" id="6087427at2"/>
<dbReference type="PANTHER" id="PTHR24171">
    <property type="entry name" value="ANKYRIN REPEAT DOMAIN-CONTAINING PROTEIN 39-RELATED"/>
    <property type="match status" value="1"/>
</dbReference>
<protein>
    <submittedName>
        <fullName evidence="4">Ribulose-5-phosphate 4-epimerase and related epimerases and aldolases</fullName>
    </submittedName>
</protein>
<proteinExistence type="predicted"/>
<dbReference type="PROSITE" id="PS50297">
    <property type="entry name" value="ANK_REP_REGION"/>
    <property type="match status" value="1"/>
</dbReference>
<dbReference type="EMBL" id="UGHS01000004">
    <property type="protein sequence ID" value="STO94086.1"/>
    <property type="molecule type" value="Genomic_DNA"/>
</dbReference>
<name>A0A377J0P7_9PAST</name>
<keyword evidence="5" id="KW-1185">Reference proteome</keyword>
<dbReference type="GO" id="GO:0085020">
    <property type="term" value="P:protein K6-linked ubiquitination"/>
    <property type="evidence" value="ECO:0007669"/>
    <property type="project" value="TreeGrafter"/>
</dbReference>
<dbReference type="SUPFAM" id="SSF48403">
    <property type="entry name" value="Ankyrin repeat"/>
    <property type="match status" value="1"/>
</dbReference>
<dbReference type="PROSITE" id="PS50088">
    <property type="entry name" value="ANK_REPEAT"/>
    <property type="match status" value="1"/>
</dbReference>
<dbReference type="PANTHER" id="PTHR24171:SF8">
    <property type="entry name" value="BRCA1-ASSOCIATED RING DOMAIN PROTEIN 1"/>
    <property type="match status" value="1"/>
</dbReference>